<keyword evidence="3" id="KW-1185">Reference proteome</keyword>
<evidence type="ECO:0000256" key="1">
    <source>
        <dbReference type="SAM" id="MobiDB-lite"/>
    </source>
</evidence>
<dbReference type="GeneID" id="87892232"/>
<evidence type="ECO:0008006" key="4">
    <source>
        <dbReference type="Google" id="ProtNLM"/>
    </source>
</evidence>
<protein>
    <recommendedName>
        <fullName evidence="4">Stc1 domain-containing protein</fullName>
    </recommendedName>
</protein>
<comment type="caution">
    <text evidence="2">The sequence shown here is derived from an EMBL/GenBank/DDBJ whole genome shotgun (WGS) entry which is preliminary data.</text>
</comment>
<dbReference type="EMBL" id="JAFFGZ010000007">
    <property type="protein sequence ID" value="KAK4642579.1"/>
    <property type="molecule type" value="Genomic_DNA"/>
</dbReference>
<accession>A0ABR0FHL3</accession>
<proteinExistence type="predicted"/>
<dbReference type="RefSeq" id="XP_062731555.1">
    <property type="nucleotide sequence ID" value="XM_062872904.1"/>
</dbReference>
<evidence type="ECO:0000313" key="3">
    <source>
        <dbReference type="Proteomes" id="UP001322138"/>
    </source>
</evidence>
<name>A0ABR0FHL3_9PEZI</name>
<sequence length="204" mass="22372">MSAPSPTTARSAFWPTFSTPAAQFLENQLLKDVIDRNVHLAAAMWHASQGRNLAGWLPNPDVTSHRLRTFDHTRKTQHPDRCELCGDVFDDDAHRRVMFDPYKVLLRPAGYCGICVGKQKDDPGCFFRKKGKTNKEGLTLAIKAEPVGEGEGGDIMEGIPDRDASGGLALEGPTMSTPAPLSDTKLMPPPPLPVKRGVKRGREE</sequence>
<feature type="region of interest" description="Disordered" evidence="1">
    <location>
        <begin position="149"/>
        <end position="204"/>
    </location>
</feature>
<reference evidence="2 3" key="1">
    <citation type="journal article" date="2023" name="bioRxiv">
        <title>High-quality genome assemblies of four members of thePodospora anserinaspecies complex.</title>
        <authorList>
            <person name="Ament-Velasquez S.L."/>
            <person name="Vogan A.A."/>
            <person name="Wallerman O."/>
            <person name="Hartmann F."/>
            <person name="Gautier V."/>
            <person name="Silar P."/>
            <person name="Giraud T."/>
            <person name="Johannesson H."/>
        </authorList>
    </citation>
    <scope>NUCLEOTIDE SEQUENCE [LARGE SCALE GENOMIC DNA]</scope>
    <source>
        <strain evidence="2 3">CBS 112042</strain>
    </source>
</reference>
<dbReference type="Proteomes" id="UP001322138">
    <property type="component" value="Unassembled WGS sequence"/>
</dbReference>
<evidence type="ECO:0000313" key="2">
    <source>
        <dbReference type="EMBL" id="KAK4642579.1"/>
    </source>
</evidence>
<gene>
    <name evidence="2" type="ORF">QC761_0085980</name>
</gene>
<organism evidence="2 3">
    <name type="scientific">Podospora bellae-mahoneyi</name>
    <dbReference type="NCBI Taxonomy" id="2093777"/>
    <lineage>
        <taxon>Eukaryota</taxon>
        <taxon>Fungi</taxon>
        <taxon>Dikarya</taxon>
        <taxon>Ascomycota</taxon>
        <taxon>Pezizomycotina</taxon>
        <taxon>Sordariomycetes</taxon>
        <taxon>Sordariomycetidae</taxon>
        <taxon>Sordariales</taxon>
        <taxon>Podosporaceae</taxon>
        <taxon>Podospora</taxon>
    </lineage>
</organism>